<evidence type="ECO:0000313" key="2">
    <source>
        <dbReference type="EMBL" id="CUN16041.1"/>
    </source>
</evidence>
<evidence type="ECO:0000313" key="4">
    <source>
        <dbReference type="EMBL" id="RHA67373.1"/>
    </source>
</evidence>
<dbReference type="RefSeq" id="WP_022112026.1">
    <property type="nucleotide sequence ID" value="NZ_CABIYH010000015.1"/>
</dbReference>
<reference evidence="2 6" key="1">
    <citation type="submission" date="2015-09" db="EMBL/GenBank/DDBJ databases">
        <authorList>
            <consortium name="Pathogen Informatics"/>
        </authorList>
    </citation>
    <scope>NUCLEOTIDE SEQUENCE [LARGE SCALE GENOMIC DNA]</scope>
    <source>
        <strain evidence="2 6">2789STDY5834960</strain>
    </source>
</reference>
<dbReference type="GeneID" id="61435213"/>
<dbReference type="Proteomes" id="UP000284465">
    <property type="component" value="Unassembled WGS sequence"/>
</dbReference>
<feature type="signal peptide" evidence="1">
    <location>
        <begin position="1"/>
        <end position="18"/>
    </location>
</feature>
<dbReference type="AlphaFoldDB" id="A0A173UM05"/>
<name>A0A173UM05_9FIRM</name>
<organism evidence="2 6">
    <name type="scientific">Roseburia intestinalis</name>
    <dbReference type="NCBI Taxonomy" id="166486"/>
    <lineage>
        <taxon>Bacteria</taxon>
        <taxon>Bacillati</taxon>
        <taxon>Bacillota</taxon>
        <taxon>Clostridia</taxon>
        <taxon>Lachnospirales</taxon>
        <taxon>Lachnospiraceae</taxon>
        <taxon>Roseburia</taxon>
    </lineage>
</organism>
<dbReference type="OrthoDB" id="5637at2"/>
<accession>A0A173UM05</accession>
<dbReference type="EMBL" id="QSFP01000008">
    <property type="protein sequence ID" value="RHA67373.1"/>
    <property type="molecule type" value="Genomic_DNA"/>
</dbReference>
<reference evidence="3 9" key="3">
    <citation type="journal article" date="2019" name="Nat. Med.">
        <title>A library of human gut bacterial isolates paired with longitudinal multiomics data enables mechanistic microbiome research.</title>
        <authorList>
            <person name="Poyet M."/>
            <person name="Groussin M."/>
            <person name="Gibbons S.M."/>
            <person name="Avila-Pacheco J."/>
            <person name="Jiang X."/>
            <person name="Kearney S.M."/>
            <person name="Perrotta A.R."/>
            <person name="Berdy B."/>
            <person name="Zhao S."/>
            <person name="Lieberman T.D."/>
            <person name="Swanson P.K."/>
            <person name="Smith M."/>
            <person name="Roesemann S."/>
            <person name="Alexander J.E."/>
            <person name="Rich S.A."/>
            <person name="Livny J."/>
            <person name="Vlamakis H."/>
            <person name="Clish C."/>
            <person name="Bullock K."/>
            <person name="Deik A."/>
            <person name="Scott J."/>
            <person name="Pierce K.A."/>
            <person name="Xavier R.J."/>
            <person name="Alm E.J."/>
        </authorList>
    </citation>
    <scope>NUCLEOTIDE SEQUENCE [LARGE SCALE GENOMIC DNA]</scope>
    <source>
        <strain evidence="3 9">BIOML-A1</strain>
    </source>
</reference>
<evidence type="ECO:0000313" key="9">
    <source>
        <dbReference type="Proteomes" id="UP000478483"/>
    </source>
</evidence>
<evidence type="ECO:0000313" key="6">
    <source>
        <dbReference type="Proteomes" id="UP000095350"/>
    </source>
</evidence>
<evidence type="ECO:0000313" key="8">
    <source>
        <dbReference type="Proteomes" id="UP000284465"/>
    </source>
</evidence>
<dbReference type="Proteomes" id="UP000478483">
    <property type="component" value="Unassembled WGS sequence"/>
</dbReference>
<dbReference type="EMBL" id="QSHO01000004">
    <property type="protein sequence ID" value="RHC18487.1"/>
    <property type="molecule type" value="Genomic_DNA"/>
</dbReference>
<evidence type="ECO:0000313" key="3">
    <source>
        <dbReference type="EMBL" id="MTR85604.1"/>
    </source>
</evidence>
<dbReference type="Proteomes" id="UP000283513">
    <property type="component" value="Unassembled WGS sequence"/>
</dbReference>
<dbReference type="Proteomes" id="UP000095350">
    <property type="component" value="Unassembled WGS sequence"/>
</dbReference>
<dbReference type="EMBL" id="WNAJ01000012">
    <property type="protein sequence ID" value="MTR85604.1"/>
    <property type="molecule type" value="Genomic_DNA"/>
</dbReference>
<evidence type="ECO:0000313" key="7">
    <source>
        <dbReference type="Proteomes" id="UP000283513"/>
    </source>
</evidence>
<dbReference type="PaxDb" id="166486-ERS852572_02204"/>
<feature type="chain" id="PRO_5038212938" evidence="1">
    <location>
        <begin position="19"/>
        <end position="227"/>
    </location>
</feature>
<keyword evidence="1" id="KW-0732">Signal</keyword>
<reference evidence="7 8" key="2">
    <citation type="submission" date="2018-08" db="EMBL/GenBank/DDBJ databases">
        <title>A genome reference for cultivated species of the human gut microbiota.</title>
        <authorList>
            <person name="Zou Y."/>
            <person name="Xue W."/>
            <person name="Luo G."/>
        </authorList>
    </citation>
    <scope>NUCLEOTIDE SEQUENCE [LARGE SCALE GENOMIC DNA]</scope>
    <source>
        <strain evidence="5 7">AM37-1AC</strain>
        <strain evidence="4 8">AM43-11</strain>
    </source>
</reference>
<dbReference type="EMBL" id="CYXZ01000015">
    <property type="protein sequence ID" value="CUN16041.1"/>
    <property type="molecule type" value="Genomic_DNA"/>
</dbReference>
<protein>
    <submittedName>
        <fullName evidence="2">Predicted membrane protein</fullName>
    </submittedName>
</protein>
<sequence>MKKTLCMVFFLTVLAGTAGCGQKNTANTMEQTDTQTEKTLEEHFFSAEQDEQNYNVMEEYSEDEEYPDLAAFLTEYYQIPEEECKETRYYYNYTDLNEDGTDEIVAVTIGDTTSDNRGDAALILRPGENGQFEVLGAFSQIHTPVMISEDMENDWHTIIFPIYGGGQESGFISAVYREETGYELDEESFVREEPKVSGDRILSDNLINDMDTDNYLTIAPRDTESQN</sequence>
<gene>
    <name evidence="5" type="ORF">DW856_05940</name>
    <name evidence="4" type="ORF">DW927_08565</name>
    <name evidence="2" type="ORF">ERS852572_02204</name>
    <name evidence="3" type="ORF">GMD50_11145</name>
</gene>
<dbReference type="PROSITE" id="PS51257">
    <property type="entry name" value="PROKAR_LIPOPROTEIN"/>
    <property type="match status" value="1"/>
</dbReference>
<dbReference type="STRING" id="166486.ERS852572_02204"/>
<evidence type="ECO:0000313" key="5">
    <source>
        <dbReference type="EMBL" id="RHC18487.1"/>
    </source>
</evidence>
<evidence type="ECO:0000256" key="1">
    <source>
        <dbReference type="SAM" id="SignalP"/>
    </source>
</evidence>
<proteinExistence type="predicted"/>